<feature type="domain" description="Glycosyl transferase family 25" evidence="5">
    <location>
        <begin position="74"/>
        <end position="157"/>
    </location>
</feature>
<evidence type="ECO:0000256" key="3">
    <source>
        <dbReference type="ARBA" id="ARBA00022679"/>
    </source>
</evidence>
<dbReference type="InParanoid" id="W2RQY9"/>
<gene>
    <name evidence="6" type="ORF">HMPREF1541_06783</name>
</gene>
<dbReference type="eggNOG" id="KOG4179">
    <property type="taxonomic scope" value="Eukaryota"/>
</dbReference>
<evidence type="ECO:0000256" key="1">
    <source>
        <dbReference type="ARBA" id="ARBA00006721"/>
    </source>
</evidence>
<dbReference type="GeneID" id="19974122"/>
<dbReference type="EMBL" id="KB822722">
    <property type="protein sequence ID" value="ETN38745.1"/>
    <property type="molecule type" value="Genomic_DNA"/>
</dbReference>
<dbReference type="VEuPathDB" id="FungiDB:HMPREF1541_06783"/>
<comment type="similarity">
    <text evidence="1">Belongs to the glycosyltransferase 25 family.</text>
</comment>
<dbReference type="PANTHER" id="PTHR10730">
    <property type="entry name" value="PROCOLLAGEN-LYSINE,2-OXOGLUTARATE 5-DIOXYGENASE/GLYCOSYLTRANSFERASE 25 FAMILY MEMBER"/>
    <property type="match status" value="1"/>
</dbReference>
<dbReference type="HOGENOM" id="CLU_032992_1_1_1"/>
<dbReference type="PANTHER" id="PTHR10730:SF53">
    <property type="entry name" value="GLYCOSYLTRANSFERASE 25 FAMILY MEMBER"/>
    <property type="match status" value="1"/>
</dbReference>
<dbReference type="OrthoDB" id="47375at2759"/>
<accession>W2RQY9</accession>
<dbReference type="AlphaFoldDB" id="W2RQY9"/>
<dbReference type="InterPro" id="IPR050757">
    <property type="entry name" value="Collagen_mod_GT25"/>
</dbReference>
<evidence type="ECO:0000313" key="7">
    <source>
        <dbReference type="Proteomes" id="UP000030752"/>
    </source>
</evidence>
<feature type="chain" id="PRO_5004823957" description="Glycosyl transferase family 25 domain-containing protein" evidence="4">
    <location>
        <begin position="27"/>
        <end position="413"/>
    </location>
</feature>
<evidence type="ECO:0000256" key="4">
    <source>
        <dbReference type="SAM" id="SignalP"/>
    </source>
</evidence>
<keyword evidence="2" id="KW-0328">Glycosyltransferase</keyword>
<dbReference type="CDD" id="cd06532">
    <property type="entry name" value="Glyco_transf_25"/>
    <property type="match status" value="1"/>
</dbReference>
<dbReference type="Pfam" id="PF01755">
    <property type="entry name" value="Glyco_transf_25"/>
    <property type="match status" value="1"/>
</dbReference>
<evidence type="ECO:0000313" key="6">
    <source>
        <dbReference type="EMBL" id="ETN38745.1"/>
    </source>
</evidence>
<dbReference type="RefSeq" id="XP_008719334.1">
    <property type="nucleotide sequence ID" value="XM_008721112.1"/>
</dbReference>
<name>W2RQY9_CYPE1</name>
<organism evidence="6 7">
    <name type="scientific">Cyphellophora europaea (strain CBS 101466)</name>
    <name type="common">Phialophora europaea</name>
    <dbReference type="NCBI Taxonomy" id="1220924"/>
    <lineage>
        <taxon>Eukaryota</taxon>
        <taxon>Fungi</taxon>
        <taxon>Dikarya</taxon>
        <taxon>Ascomycota</taxon>
        <taxon>Pezizomycotina</taxon>
        <taxon>Eurotiomycetes</taxon>
        <taxon>Chaetothyriomycetidae</taxon>
        <taxon>Chaetothyriales</taxon>
        <taxon>Cyphellophoraceae</taxon>
        <taxon>Cyphellophora</taxon>
    </lineage>
</organism>
<evidence type="ECO:0000256" key="2">
    <source>
        <dbReference type="ARBA" id="ARBA00022676"/>
    </source>
</evidence>
<dbReference type="Proteomes" id="UP000030752">
    <property type="component" value="Unassembled WGS sequence"/>
</dbReference>
<feature type="signal peptide" evidence="4">
    <location>
        <begin position="1"/>
        <end position="26"/>
    </location>
</feature>
<keyword evidence="3" id="KW-0808">Transferase</keyword>
<protein>
    <recommendedName>
        <fullName evidence="5">Glycosyl transferase family 25 domain-containing protein</fullName>
    </recommendedName>
</protein>
<evidence type="ECO:0000259" key="5">
    <source>
        <dbReference type="Pfam" id="PF01755"/>
    </source>
</evidence>
<reference evidence="6 7" key="1">
    <citation type="submission" date="2013-03" db="EMBL/GenBank/DDBJ databases">
        <title>The Genome Sequence of Phialophora europaea CBS 101466.</title>
        <authorList>
            <consortium name="The Broad Institute Genomics Platform"/>
            <person name="Cuomo C."/>
            <person name="de Hoog S."/>
            <person name="Gorbushina A."/>
            <person name="Walker B."/>
            <person name="Young S.K."/>
            <person name="Zeng Q."/>
            <person name="Gargeya S."/>
            <person name="Fitzgerald M."/>
            <person name="Haas B."/>
            <person name="Abouelleil A."/>
            <person name="Allen A.W."/>
            <person name="Alvarado L."/>
            <person name="Arachchi H.M."/>
            <person name="Berlin A.M."/>
            <person name="Chapman S.B."/>
            <person name="Gainer-Dewar J."/>
            <person name="Goldberg J."/>
            <person name="Griggs A."/>
            <person name="Gujja S."/>
            <person name="Hansen M."/>
            <person name="Howarth C."/>
            <person name="Imamovic A."/>
            <person name="Ireland A."/>
            <person name="Larimer J."/>
            <person name="McCowan C."/>
            <person name="Murphy C."/>
            <person name="Pearson M."/>
            <person name="Poon T.W."/>
            <person name="Priest M."/>
            <person name="Roberts A."/>
            <person name="Saif S."/>
            <person name="Shea T."/>
            <person name="Sisk P."/>
            <person name="Sykes S."/>
            <person name="Wortman J."/>
            <person name="Nusbaum C."/>
            <person name="Birren B."/>
        </authorList>
    </citation>
    <scope>NUCLEOTIDE SEQUENCE [LARGE SCALE GENOMIC DNA]</scope>
    <source>
        <strain evidence="6 7">CBS 101466</strain>
    </source>
</reference>
<keyword evidence="7" id="KW-1185">Reference proteome</keyword>
<proteinExistence type="inferred from homology"/>
<keyword evidence="4" id="KW-0732">Signal</keyword>
<dbReference type="InterPro" id="IPR002654">
    <property type="entry name" value="Glyco_trans_25"/>
</dbReference>
<sequence length="413" mass="46012">MSMPRLWFRMIVASTLTVFLILLAASHNSSPGLQTWYQRALDEASSALYSAQLGGQSATTNLVDILNRTLGFQEVQMISMVHRTDKRDAFAVSASLSGFDFNITDGVDGSAISSQALPHTMAQKPSVLGCWRAHLNVWRDMIRRRVSSTIIFEDDADWDVGLRAQMIELAKGARYSMDEKQSNPNSPYGDNWDLLWIGHCGTAPAPWTDRRYVIRNDLTVTPPESRFDVGKPDMSRWEGSPNTDNKTRVVFPALGGCCRMSYALTLRGAQKAVYRLSMLPFNSPGDWGLNSMCQDRDLGFRCVSAYPSIVGLYRAPGNTSRDSDINASEGEIVERGHSERLVFSTRINTQRLLNGETKFESAFPDATGAEMELTDIVRASGTEVQVPLQKDFASLSNEEYRNLRWGPEDVPLT</sequence>
<dbReference type="GO" id="GO:0016740">
    <property type="term" value="F:transferase activity"/>
    <property type="evidence" value="ECO:0007669"/>
    <property type="project" value="UniProtKB-KW"/>
</dbReference>